<dbReference type="EMBL" id="JSWE01000007">
    <property type="protein sequence ID" value="KIE06286.1"/>
    <property type="molecule type" value="Genomic_DNA"/>
</dbReference>
<accession>A0A0C1N1M2</accession>
<proteinExistence type="predicted"/>
<keyword evidence="5" id="KW-1185">Reference proteome</keyword>
<dbReference type="Pfam" id="PF12796">
    <property type="entry name" value="Ank_2"/>
    <property type="match status" value="1"/>
</dbReference>
<dbReference type="Proteomes" id="UP000031258">
    <property type="component" value="Unassembled WGS sequence"/>
</dbReference>
<dbReference type="PANTHER" id="PTHR24189">
    <property type="entry name" value="MYOTROPHIN"/>
    <property type="match status" value="1"/>
</dbReference>
<dbReference type="InterPro" id="IPR050745">
    <property type="entry name" value="Multifunctional_regulatory"/>
</dbReference>
<feature type="non-terminal residue" evidence="4">
    <location>
        <position position="1"/>
    </location>
</feature>
<evidence type="ECO:0000313" key="4">
    <source>
        <dbReference type="EMBL" id="KIE06286.1"/>
    </source>
</evidence>
<feature type="repeat" description="ANK" evidence="3">
    <location>
        <begin position="67"/>
        <end position="99"/>
    </location>
</feature>
<gene>
    <name evidence="4" type="ORF">NF27_AG00020</name>
</gene>
<evidence type="ECO:0000313" key="5">
    <source>
        <dbReference type="Proteomes" id="UP000031258"/>
    </source>
</evidence>
<keyword evidence="2 3" id="KW-0040">ANK repeat</keyword>
<dbReference type="AlphaFoldDB" id="A0A0C1N1M2"/>
<dbReference type="SUPFAM" id="SSF48403">
    <property type="entry name" value="Ankyrin repeat"/>
    <property type="match status" value="1"/>
</dbReference>
<dbReference type="Gene3D" id="1.25.40.20">
    <property type="entry name" value="Ankyrin repeat-containing domain"/>
    <property type="match status" value="1"/>
</dbReference>
<dbReference type="PROSITE" id="PS50297">
    <property type="entry name" value="ANK_REP_REGION"/>
    <property type="match status" value="2"/>
</dbReference>
<evidence type="ECO:0000256" key="2">
    <source>
        <dbReference type="ARBA" id="ARBA00023043"/>
    </source>
</evidence>
<dbReference type="RefSeq" id="WP_161791734.1">
    <property type="nucleotide sequence ID" value="NZ_JSWE01000007.1"/>
</dbReference>
<dbReference type="OrthoDB" id="7837736at2"/>
<feature type="repeat" description="ANK" evidence="3">
    <location>
        <begin position="1"/>
        <end position="33"/>
    </location>
</feature>
<name>A0A0C1N1M2_9RICK</name>
<reference evidence="4 5" key="1">
    <citation type="submission" date="2014-11" db="EMBL/GenBank/DDBJ databases">
        <title>A Rickettsiales Symbiont of Amoebae With Ancient Features.</title>
        <authorList>
            <person name="Schulz F."/>
            <person name="Martijn J."/>
            <person name="Wascher F."/>
            <person name="Kostanjsek R."/>
            <person name="Ettema T.J."/>
            <person name="Horn M."/>
        </authorList>
    </citation>
    <scope>NUCLEOTIDE SEQUENCE [LARGE SCALE GENOMIC DNA]</scope>
    <source>
        <strain evidence="4 5">UWC36</strain>
    </source>
</reference>
<keyword evidence="1" id="KW-0677">Repeat</keyword>
<evidence type="ECO:0000256" key="3">
    <source>
        <dbReference type="PROSITE-ProRule" id="PRU00023"/>
    </source>
</evidence>
<dbReference type="SMART" id="SM00248">
    <property type="entry name" value="ANK"/>
    <property type="match status" value="3"/>
</dbReference>
<dbReference type="InterPro" id="IPR002110">
    <property type="entry name" value="Ankyrin_rpt"/>
</dbReference>
<evidence type="ECO:0000256" key="1">
    <source>
        <dbReference type="ARBA" id="ARBA00022737"/>
    </source>
</evidence>
<organism evidence="4 5">
    <name type="scientific">Candidatus Jidaibacter acanthamoebae</name>
    <dbReference type="NCBI Taxonomy" id="86105"/>
    <lineage>
        <taxon>Bacteria</taxon>
        <taxon>Pseudomonadati</taxon>
        <taxon>Pseudomonadota</taxon>
        <taxon>Alphaproteobacteria</taxon>
        <taxon>Rickettsiales</taxon>
        <taxon>Candidatus Midichloriaceae</taxon>
        <taxon>Candidatus Jidaibacter</taxon>
    </lineage>
</organism>
<protein>
    <submittedName>
        <fullName evidence="4">Uncharacterized protein</fullName>
    </submittedName>
</protein>
<sequence>DEQTPLQNALYNGYDEIAKLILAHNPDIKTADIKGNTVIHLCLIGSKINLIPLLVKRGADINACNKEGFTALHMAADGGHVEGYKLLLEHGADSTITIEGYTARKLYQTSCSEKIKEFEAAEREVEVHRYKSEEKVEAFIELRKRKLEPTDKQLLEKQTDKTNDKKEKKHWVDIIAKKPKLSEADKNLAYDKQQPIARYH</sequence>
<dbReference type="STRING" id="86105.NF27_AG00020"/>
<feature type="repeat" description="ANK" evidence="3">
    <location>
        <begin position="34"/>
        <end position="66"/>
    </location>
</feature>
<dbReference type="PANTHER" id="PTHR24189:SF50">
    <property type="entry name" value="ANKYRIN REPEAT AND SOCS BOX PROTEIN 2"/>
    <property type="match status" value="1"/>
</dbReference>
<dbReference type="InterPro" id="IPR036770">
    <property type="entry name" value="Ankyrin_rpt-contain_sf"/>
</dbReference>
<comment type="caution">
    <text evidence="4">The sequence shown here is derived from an EMBL/GenBank/DDBJ whole genome shotgun (WGS) entry which is preliminary data.</text>
</comment>
<dbReference type="PROSITE" id="PS50088">
    <property type="entry name" value="ANK_REPEAT"/>
    <property type="match status" value="3"/>
</dbReference>